<accession>A0ABD2YZB4</accession>
<organism evidence="1 2">
    <name type="scientific">Cinchona calisaya</name>
    <dbReference type="NCBI Taxonomy" id="153742"/>
    <lineage>
        <taxon>Eukaryota</taxon>
        <taxon>Viridiplantae</taxon>
        <taxon>Streptophyta</taxon>
        <taxon>Embryophyta</taxon>
        <taxon>Tracheophyta</taxon>
        <taxon>Spermatophyta</taxon>
        <taxon>Magnoliopsida</taxon>
        <taxon>eudicotyledons</taxon>
        <taxon>Gunneridae</taxon>
        <taxon>Pentapetalae</taxon>
        <taxon>asterids</taxon>
        <taxon>lamiids</taxon>
        <taxon>Gentianales</taxon>
        <taxon>Rubiaceae</taxon>
        <taxon>Cinchonoideae</taxon>
        <taxon>Cinchoneae</taxon>
        <taxon>Cinchona</taxon>
    </lineage>
</organism>
<dbReference type="Proteomes" id="UP001630127">
    <property type="component" value="Unassembled WGS sequence"/>
</dbReference>
<gene>
    <name evidence="1" type="ORF">ACH5RR_030588</name>
</gene>
<sequence length="109" mass="11778">MAAMRQLGRNFVSRTAGSLAAATQATGGGRGTRLLCTSGVPPSPPRPSRGYVRLIADHSRKLTETFFVTTQISCAVVFLSFGVCDLLEIDLADKIITWYDLERDAGDDQ</sequence>
<proteinExistence type="predicted"/>
<reference evidence="1 2" key="1">
    <citation type="submission" date="2024-11" db="EMBL/GenBank/DDBJ databases">
        <title>A near-complete genome assembly of Cinchona calisaya.</title>
        <authorList>
            <person name="Lian D.C."/>
            <person name="Zhao X.W."/>
            <person name="Wei L."/>
        </authorList>
    </citation>
    <scope>NUCLEOTIDE SEQUENCE [LARGE SCALE GENOMIC DNA]</scope>
    <source>
        <tissue evidence="1">Nenye</tissue>
    </source>
</reference>
<protein>
    <submittedName>
        <fullName evidence="1">Uncharacterized protein</fullName>
    </submittedName>
</protein>
<dbReference type="AlphaFoldDB" id="A0ABD2YZB4"/>
<evidence type="ECO:0000313" key="2">
    <source>
        <dbReference type="Proteomes" id="UP001630127"/>
    </source>
</evidence>
<evidence type="ECO:0000313" key="1">
    <source>
        <dbReference type="EMBL" id="KAL3511187.1"/>
    </source>
</evidence>
<dbReference type="EMBL" id="JBJUIK010000012">
    <property type="protein sequence ID" value="KAL3511187.1"/>
    <property type="molecule type" value="Genomic_DNA"/>
</dbReference>
<keyword evidence="2" id="KW-1185">Reference proteome</keyword>
<comment type="caution">
    <text evidence="1">The sequence shown here is derived from an EMBL/GenBank/DDBJ whole genome shotgun (WGS) entry which is preliminary data.</text>
</comment>
<name>A0ABD2YZB4_9GENT</name>